<evidence type="ECO:0000256" key="1">
    <source>
        <dbReference type="SAM" id="MobiDB-lite"/>
    </source>
</evidence>
<protein>
    <submittedName>
        <fullName evidence="3">Uncharacterized protein</fullName>
    </submittedName>
</protein>
<sequence>MSGALRRPPWTPQPAAPADAQTGASPASMPFADVPVGSSDGDKRNVETGPGVEEMSDAEPAPAAARAQARAAVLTRRVLLVLAVVFSAVAACSLMLIGVDLAVGRAAGGDVFIAGLNGAMATVFWMRRSRGR</sequence>
<proteinExistence type="predicted"/>
<keyword evidence="4" id="KW-1185">Reference proteome</keyword>
<accession>A0ABN2YQB3</accession>
<evidence type="ECO:0000256" key="2">
    <source>
        <dbReference type="SAM" id="Phobius"/>
    </source>
</evidence>
<name>A0ABN2YQB3_9MICC</name>
<evidence type="ECO:0000313" key="4">
    <source>
        <dbReference type="Proteomes" id="UP001500102"/>
    </source>
</evidence>
<organism evidence="3 4">
    <name type="scientific">Arthrobacter humicola</name>
    <dbReference type="NCBI Taxonomy" id="409291"/>
    <lineage>
        <taxon>Bacteria</taxon>
        <taxon>Bacillati</taxon>
        <taxon>Actinomycetota</taxon>
        <taxon>Actinomycetes</taxon>
        <taxon>Micrococcales</taxon>
        <taxon>Micrococcaceae</taxon>
        <taxon>Arthrobacter</taxon>
    </lineage>
</organism>
<dbReference type="EMBL" id="BAAAQB010000014">
    <property type="protein sequence ID" value="GAA2130865.1"/>
    <property type="molecule type" value="Genomic_DNA"/>
</dbReference>
<feature type="region of interest" description="Disordered" evidence="1">
    <location>
        <begin position="1"/>
        <end position="63"/>
    </location>
</feature>
<feature type="compositionally biased region" description="Low complexity" evidence="1">
    <location>
        <begin position="16"/>
        <end position="27"/>
    </location>
</feature>
<comment type="caution">
    <text evidence="3">The sequence shown here is derived from an EMBL/GenBank/DDBJ whole genome shotgun (WGS) entry which is preliminary data.</text>
</comment>
<gene>
    <name evidence="3" type="ORF">GCM10009825_12140</name>
</gene>
<keyword evidence="2" id="KW-0472">Membrane</keyword>
<reference evidence="3 4" key="1">
    <citation type="journal article" date="2019" name="Int. J. Syst. Evol. Microbiol.">
        <title>The Global Catalogue of Microorganisms (GCM) 10K type strain sequencing project: providing services to taxonomists for standard genome sequencing and annotation.</title>
        <authorList>
            <consortium name="The Broad Institute Genomics Platform"/>
            <consortium name="The Broad Institute Genome Sequencing Center for Infectious Disease"/>
            <person name="Wu L."/>
            <person name="Ma J."/>
        </authorList>
    </citation>
    <scope>NUCLEOTIDE SEQUENCE [LARGE SCALE GENOMIC DNA]</scope>
    <source>
        <strain evidence="3 4">JCM 15921</strain>
    </source>
</reference>
<dbReference type="Proteomes" id="UP001500102">
    <property type="component" value="Unassembled WGS sequence"/>
</dbReference>
<feature type="transmembrane region" description="Helical" evidence="2">
    <location>
        <begin position="105"/>
        <end position="126"/>
    </location>
</feature>
<feature type="transmembrane region" description="Helical" evidence="2">
    <location>
        <begin position="78"/>
        <end position="99"/>
    </location>
</feature>
<evidence type="ECO:0000313" key="3">
    <source>
        <dbReference type="EMBL" id="GAA2130865.1"/>
    </source>
</evidence>
<keyword evidence="2" id="KW-0812">Transmembrane</keyword>
<keyword evidence="2" id="KW-1133">Transmembrane helix</keyword>